<dbReference type="RefSeq" id="WP_074108672.1">
    <property type="nucleotide sequence ID" value="NZ_LVWI01000065.1"/>
</dbReference>
<evidence type="ECO:0000313" key="4">
    <source>
        <dbReference type="Proteomes" id="UP000186058"/>
    </source>
</evidence>
<organism evidence="3 4">
    <name type="scientific">Paenibacillus helianthi</name>
    <dbReference type="NCBI Taxonomy" id="1349432"/>
    <lineage>
        <taxon>Bacteria</taxon>
        <taxon>Bacillati</taxon>
        <taxon>Bacillota</taxon>
        <taxon>Bacilli</taxon>
        <taxon>Bacillales</taxon>
        <taxon>Paenibacillaceae</taxon>
        <taxon>Paenibacillus</taxon>
    </lineage>
</organism>
<dbReference type="PIRSF" id="PIRSF017388">
    <property type="entry name" value="Esterase_lipase"/>
    <property type="match status" value="1"/>
</dbReference>
<dbReference type="Pfam" id="PF12697">
    <property type="entry name" value="Abhydrolase_6"/>
    <property type="match status" value="1"/>
</dbReference>
<gene>
    <name evidence="3" type="ORF">A3844_23345</name>
</gene>
<comment type="caution">
    <text evidence="3">The sequence shown here is derived from an EMBL/GenBank/DDBJ whole genome shotgun (WGS) entry which is preliminary data.</text>
</comment>
<dbReference type="PANTHER" id="PTHR43798">
    <property type="entry name" value="MONOACYLGLYCEROL LIPASE"/>
    <property type="match status" value="1"/>
</dbReference>
<keyword evidence="1" id="KW-0378">Hydrolase</keyword>
<dbReference type="PANTHER" id="PTHR43798:SF31">
    <property type="entry name" value="AB HYDROLASE SUPERFAMILY PROTEIN YCLE"/>
    <property type="match status" value="1"/>
</dbReference>
<evidence type="ECO:0000256" key="1">
    <source>
        <dbReference type="ARBA" id="ARBA00022801"/>
    </source>
</evidence>
<dbReference type="Proteomes" id="UP000186058">
    <property type="component" value="Unassembled WGS sequence"/>
</dbReference>
<keyword evidence="4" id="KW-1185">Reference proteome</keyword>
<dbReference type="InterPro" id="IPR029058">
    <property type="entry name" value="AB_hydrolase_fold"/>
</dbReference>
<evidence type="ECO:0000313" key="3">
    <source>
        <dbReference type="EMBL" id="OKP82829.1"/>
    </source>
</evidence>
<accession>A0ABX3EHQ8</accession>
<sequence length="233" mass="26372">MERCLFIHGFTGGEYEISPLAQFLEQHQYPARTFTLKGHGGSRHDLLQSDRQGWRQSAEDQLQEMLNDGDRVHLIGFSTGALIASHLSVQYREQIKSLTLLSTPVFPLNLLEILKTLGSPVMIRNYLSKFGSTPAKATREFQRLVRESFEIYPQIETPTLIVQGGRDHLVRAKSAAYLHRTIPSASKRVLMVERSGHMLCHCEDSSLIMDEVLQFIQSSGRASINKLQEYSAK</sequence>
<dbReference type="EMBL" id="LVWI01000065">
    <property type="protein sequence ID" value="OKP82829.1"/>
    <property type="molecule type" value="Genomic_DNA"/>
</dbReference>
<name>A0ABX3EHQ8_9BACL</name>
<dbReference type="InterPro" id="IPR012354">
    <property type="entry name" value="Esterase_lipase"/>
</dbReference>
<reference evidence="3 4" key="1">
    <citation type="submission" date="2016-03" db="EMBL/GenBank/DDBJ databases">
        <authorList>
            <person name="Sant'Anna F.H."/>
            <person name="Ambrosini A."/>
            <person name="Souza R."/>
            <person name="Bach E."/>
            <person name="Fernandes G."/>
            <person name="Balsanelli E."/>
            <person name="Baura V.A."/>
            <person name="Souza E.M."/>
            <person name="Passaglia L."/>
        </authorList>
    </citation>
    <scope>NUCLEOTIDE SEQUENCE [LARGE SCALE GENOMIC DNA]</scope>
    <source>
        <strain evidence="3 4">P26E</strain>
    </source>
</reference>
<evidence type="ECO:0000259" key="2">
    <source>
        <dbReference type="Pfam" id="PF12697"/>
    </source>
</evidence>
<feature type="domain" description="AB hydrolase-1" evidence="2">
    <location>
        <begin position="5"/>
        <end position="199"/>
    </location>
</feature>
<dbReference type="Gene3D" id="3.40.50.1820">
    <property type="entry name" value="alpha/beta hydrolase"/>
    <property type="match status" value="1"/>
</dbReference>
<protein>
    <recommendedName>
        <fullName evidence="2">AB hydrolase-1 domain-containing protein</fullName>
    </recommendedName>
</protein>
<dbReference type="InterPro" id="IPR050266">
    <property type="entry name" value="AB_hydrolase_sf"/>
</dbReference>
<dbReference type="InterPro" id="IPR000073">
    <property type="entry name" value="AB_hydrolase_1"/>
</dbReference>
<proteinExistence type="predicted"/>
<dbReference type="SUPFAM" id="SSF53474">
    <property type="entry name" value="alpha/beta-Hydrolases"/>
    <property type="match status" value="1"/>
</dbReference>